<dbReference type="InterPro" id="IPR018485">
    <property type="entry name" value="FGGY_C"/>
</dbReference>
<dbReference type="NCBIfam" id="TIGR01312">
    <property type="entry name" value="XylB"/>
    <property type="match status" value="1"/>
</dbReference>
<dbReference type="SUPFAM" id="SSF53067">
    <property type="entry name" value="Actin-like ATPase domain"/>
    <property type="match status" value="2"/>
</dbReference>
<keyword evidence="2 8" id="KW-0859">Xylose metabolism</keyword>
<dbReference type="CDD" id="cd07808">
    <property type="entry name" value="ASKHA_NBD_FGGY_EcXK-like"/>
    <property type="match status" value="1"/>
</dbReference>
<gene>
    <name evidence="8 11" type="primary">xylB</name>
    <name evidence="11" type="ORF">BjapCC829_27580</name>
</gene>
<evidence type="ECO:0000256" key="7">
    <source>
        <dbReference type="ARBA" id="ARBA00023277"/>
    </source>
</evidence>
<evidence type="ECO:0000256" key="3">
    <source>
        <dbReference type="ARBA" id="ARBA00022679"/>
    </source>
</evidence>
<dbReference type="Pfam" id="PF02782">
    <property type="entry name" value="FGGY_C"/>
    <property type="match status" value="1"/>
</dbReference>
<evidence type="ECO:0000256" key="6">
    <source>
        <dbReference type="ARBA" id="ARBA00022840"/>
    </source>
</evidence>
<keyword evidence="6 8" id="KW-0067">ATP-binding</keyword>
<dbReference type="GO" id="GO:0004856">
    <property type="term" value="F:D-xylulokinase activity"/>
    <property type="evidence" value="ECO:0007669"/>
    <property type="project" value="UniProtKB-EC"/>
</dbReference>
<evidence type="ECO:0000256" key="5">
    <source>
        <dbReference type="ARBA" id="ARBA00022777"/>
    </source>
</evidence>
<evidence type="ECO:0000259" key="10">
    <source>
        <dbReference type="Pfam" id="PF02782"/>
    </source>
</evidence>
<dbReference type="Gene3D" id="3.30.420.40">
    <property type="match status" value="2"/>
</dbReference>
<accession>A0ABY3QEQ3</accession>
<organism evidence="11 12">
    <name type="scientific">Bradyrhizobium barranii</name>
    <dbReference type="NCBI Taxonomy" id="2992140"/>
    <lineage>
        <taxon>Bacteria</taxon>
        <taxon>Pseudomonadati</taxon>
        <taxon>Pseudomonadota</taxon>
        <taxon>Alphaproteobacteria</taxon>
        <taxon>Hyphomicrobiales</taxon>
        <taxon>Nitrobacteraceae</taxon>
        <taxon>Bradyrhizobium</taxon>
    </lineage>
</organism>
<proteinExistence type="inferred from homology"/>
<keyword evidence="5 8" id="KW-0418">Kinase</keyword>
<keyword evidence="4 8" id="KW-0547">Nucleotide-binding</keyword>
<keyword evidence="3 8" id="KW-0808">Transferase</keyword>
<keyword evidence="7 8" id="KW-0119">Carbohydrate metabolism</keyword>
<evidence type="ECO:0000256" key="2">
    <source>
        <dbReference type="ARBA" id="ARBA00022629"/>
    </source>
</evidence>
<dbReference type="InterPro" id="IPR018483">
    <property type="entry name" value="Carb_kinase_FGGY_CS"/>
</dbReference>
<dbReference type="PANTHER" id="PTHR43095:SF6">
    <property type="entry name" value="XYLULOSE KINASE"/>
    <property type="match status" value="1"/>
</dbReference>
<name>A0ABY3QEQ3_9BRAD</name>
<evidence type="ECO:0000256" key="4">
    <source>
        <dbReference type="ARBA" id="ARBA00022741"/>
    </source>
</evidence>
<protein>
    <recommendedName>
        <fullName evidence="8">Xylulose kinase</fullName>
        <shortName evidence="8">Xylulokinase</shortName>
        <ecNumber evidence="8">2.7.1.17</ecNumber>
    </recommendedName>
</protein>
<dbReference type="RefSeq" id="WP_084795085.1">
    <property type="nucleotide sequence ID" value="NZ_CP088100.1"/>
</dbReference>
<dbReference type="Pfam" id="PF00370">
    <property type="entry name" value="FGGY_N"/>
    <property type="match status" value="1"/>
</dbReference>
<evidence type="ECO:0000256" key="8">
    <source>
        <dbReference type="RuleBase" id="RU364073"/>
    </source>
</evidence>
<evidence type="ECO:0000256" key="1">
    <source>
        <dbReference type="ARBA" id="ARBA00009156"/>
    </source>
</evidence>
<feature type="domain" description="Carbohydrate kinase FGGY N-terminal" evidence="9">
    <location>
        <begin position="4"/>
        <end position="245"/>
    </location>
</feature>
<keyword evidence="12" id="KW-1185">Reference proteome</keyword>
<dbReference type="Proteomes" id="UP001430990">
    <property type="component" value="Chromosome"/>
</dbReference>
<sequence>MSLFLGLDIGTSAVKAIIVDAEDREQASAVAPLPIDHPHPLWSEQQPDAWWSASAAVLDHLAAEHPKLMSGVAALGLSGQMLGVALIDAAGRPIRPAPLWNDGRAGAECAELDVKVTDFAGIAGARPMPGFSAPKILWLSRHEPEALKRTRCILLTKDYVRLCLTGEAISDRADSSATLLMDTQAGTWSPQLAEACGISTDLLPELVESGAVGGTLRPELARRFGLRTNLPIAGGAGDNMAGAIGAGVVCAGDAYISLGTSGVYFVANDRFVPARGQGMHTHRHAVPDLFGQHGCVLSAASALNWVAGILGVVSIERFLAEIEVADLSPADVPVFSPYLGGERTPHDDPLATATLSNLRGTAGPLHIGRAVLEGVAFAIADCHDALTEAGASIGTIALVGGGARSRFWGQLIATAIDRPLLLPPLALLGPALGAARLARQASGGGLSDASDRPDMIMLEPSAGWRSGLEERRAIYRQHYVKSPSENICKAKDTYV</sequence>
<dbReference type="PANTHER" id="PTHR43095">
    <property type="entry name" value="SUGAR KINASE"/>
    <property type="match status" value="1"/>
</dbReference>
<dbReference type="PIRSF" id="PIRSF000538">
    <property type="entry name" value="GlpK"/>
    <property type="match status" value="1"/>
</dbReference>
<dbReference type="EC" id="2.7.1.17" evidence="8"/>
<dbReference type="InterPro" id="IPR000577">
    <property type="entry name" value="Carb_kinase_FGGY"/>
</dbReference>
<dbReference type="PROSITE" id="PS00933">
    <property type="entry name" value="FGGY_KINASES_1"/>
    <property type="match status" value="1"/>
</dbReference>
<dbReference type="InterPro" id="IPR006000">
    <property type="entry name" value="Xylulokinase"/>
</dbReference>
<dbReference type="InterPro" id="IPR018484">
    <property type="entry name" value="FGGY_N"/>
</dbReference>
<dbReference type="InterPro" id="IPR043129">
    <property type="entry name" value="ATPase_NBD"/>
</dbReference>
<dbReference type="EMBL" id="CP088100">
    <property type="protein sequence ID" value="UFW83712.1"/>
    <property type="molecule type" value="Genomic_DNA"/>
</dbReference>
<evidence type="ECO:0000313" key="12">
    <source>
        <dbReference type="Proteomes" id="UP001430990"/>
    </source>
</evidence>
<dbReference type="InterPro" id="IPR050406">
    <property type="entry name" value="FGGY_Carb_Kinase"/>
</dbReference>
<comment type="similarity">
    <text evidence="1 8">Belongs to the FGGY kinase family.</text>
</comment>
<comment type="catalytic activity">
    <reaction evidence="8">
        <text>D-xylulose + ATP = D-xylulose 5-phosphate + ADP + H(+)</text>
        <dbReference type="Rhea" id="RHEA:10964"/>
        <dbReference type="ChEBI" id="CHEBI:15378"/>
        <dbReference type="ChEBI" id="CHEBI:17140"/>
        <dbReference type="ChEBI" id="CHEBI:30616"/>
        <dbReference type="ChEBI" id="CHEBI:57737"/>
        <dbReference type="ChEBI" id="CHEBI:456216"/>
        <dbReference type="EC" id="2.7.1.17"/>
    </reaction>
</comment>
<evidence type="ECO:0000313" key="11">
    <source>
        <dbReference type="EMBL" id="UFW83712.1"/>
    </source>
</evidence>
<evidence type="ECO:0000259" key="9">
    <source>
        <dbReference type="Pfam" id="PF00370"/>
    </source>
</evidence>
<feature type="domain" description="Carbohydrate kinase FGGY C-terminal" evidence="10">
    <location>
        <begin position="254"/>
        <end position="438"/>
    </location>
</feature>
<reference evidence="11" key="1">
    <citation type="submission" date="2021-11" db="EMBL/GenBank/DDBJ databases">
        <title>Australian commercial rhizobial inoculants.</title>
        <authorList>
            <person name="Kohlmeier M.G."/>
            <person name="O'Hara G.W."/>
            <person name="Colombi E."/>
            <person name="Ramsay J.P."/>
            <person name="Terpolilli J."/>
        </authorList>
    </citation>
    <scope>NUCLEOTIDE SEQUENCE</scope>
    <source>
        <strain evidence="11">CC829</strain>
    </source>
</reference>